<evidence type="ECO:0000313" key="2">
    <source>
        <dbReference type="EMBL" id="KAK7359410.1"/>
    </source>
</evidence>
<keyword evidence="3" id="KW-1185">Reference proteome</keyword>
<reference evidence="2 3" key="1">
    <citation type="submission" date="2024-01" db="EMBL/GenBank/DDBJ databases">
        <title>The genomes of 5 underutilized Papilionoideae crops provide insights into root nodulation and disease resistanc.</title>
        <authorList>
            <person name="Jiang F."/>
        </authorList>
    </citation>
    <scope>NUCLEOTIDE SEQUENCE [LARGE SCALE GENOMIC DNA]</scope>
    <source>
        <strain evidence="2">LVBAO_FW01</strain>
        <tissue evidence="2">Leaves</tissue>
    </source>
</reference>
<name>A0AAN9MR08_CANGL</name>
<feature type="compositionally biased region" description="Low complexity" evidence="1">
    <location>
        <begin position="171"/>
        <end position="183"/>
    </location>
</feature>
<feature type="compositionally biased region" description="Polar residues" evidence="1">
    <location>
        <begin position="592"/>
        <end position="604"/>
    </location>
</feature>
<feature type="compositionally biased region" description="Polar residues" evidence="1">
    <location>
        <begin position="635"/>
        <end position="669"/>
    </location>
</feature>
<dbReference type="GO" id="GO:0055028">
    <property type="term" value="C:cortical microtubule"/>
    <property type="evidence" value="ECO:0007669"/>
    <property type="project" value="TreeGrafter"/>
</dbReference>
<feature type="region of interest" description="Disordered" evidence="1">
    <location>
        <begin position="82"/>
        <end position="382"/>
    </location>
</feature>
<accession>A0AAN9MR08</accession>
<sequence length="1162" mass="126425">MPPSPAFRCSPGGEPRADTHKRGRSLESGLLLRERDDDLALFSEMQSREKENFLLQSSDDLEDSFLTKLHFSDIKLGISIPSRGETSELLNADGDKNDYDWLLTPPDTPLFPSLDDEPPEINVVSRGRPRSKPISISRSSTMERSYKSSRGSASPNRLSSSPRSGNNNLQSRGRSSSAPNSSPTQNLRHATPSRRPSPPPAKPVTPAPRSSTPTPRRMSTGSSGPALSSGIRGTSPVKTSRGNSASPKIRAWQTNIPGFTSEAPPNLRTSLADRPASYVRGSSPASRNGRDSTSKFGRQSMSPTASRSSSYCPSHDRDQFSSHSKGSVVSSGDDDHDSLQSITVGSLDRLSSRRGGSFSNSKSPSISKKSARMISPSSAPKRLFDSAIRQMDRKSPQNMFRPLLSSVPSTTFYAGKTNLAHHSLVSRNSSVTTSCNMSSDHGTSFAPDTEGSDHNQDDATSETEKLLYSDIHEEIFSFDKIDDTNIGHGINDESVHVLHNKTRGPMIALGPTESEDSVYHDIDNEFNESLETSHVIGDISETGSFENTAICSCCGCHYKATDQAEKNVRLCPECSKKNTLLRHIIPETTLAVSKDNSGTSTNMSAEEKSSAETDQLAVVSNMRFPLREPVAEESQTLSSEFIQDHSQQSPLSSSLVDRSGHIPTNQVEVEQSGIDYKRSDDRSGDQQLYLSKDHSNLKADLLESTGISVLLKRSSSSKGPVVQGRTFTATTTSYDDLSLARNSINSIRSSIGRGSYSTSSSVDFSSARHSDFRVQRQSSGRKLDVDYGYDVRIRPPSPGSSFSGMSNHSLHGLSFMTQETSGNTECCNLEERPLDLRETQDSENAVADVIDASSMGSTIVKEDKLEYHDYGRITDACSSELVSQATDVQPDDNSVASFPNHGGCISNDIIEDHPQNVSSVSNTETSVEDLESSFDEKRDMENSNVEGLDALVTTNTYTIEESEIEGENHQNDTGAVDDDPSLISKSPGNEFQGHSAPNSSNDCLTASVSEFNASEYSHGLEGSTVTVECQDGSNTRSLTLEEATDTILFCNSIVHDLAYQAVMIAMEKEHSEPLEGSEPTVTILGKPNSDRKESRSRTAGKRAMKPQKARPKMVEIDVKPPTKTENDENIDQSLTRNVGLTNKIDSMKPPNKLESKCNCIIM</sequence>
<feature type="compositionally biased region" description="Low complexity" evidence="1">
    <location>
        <begin position="207"/>
        <end position="223"/>
    </location>
</feature>
<feature type="region of interest" description="Disordered" evidence="1">
    <location>
        <begin position="1"/>
        <end position="29"/>
    </location>
</feature>
<feature type="compositionally biased region" description="Basic residues" evidence="1">
    <location>
        <begin position="1098"/>
        <end position="1111"/>
    </location>
</feature>
<feature type="compositionally biased region" description="Low complexity" evidence="1">
    <location>
        <begin position="345"/>
        <end position="368"/>
    </location>
</feature>
<feature type="region of interest" description="Disordered" evidence="1">
    <location>
        <begin position="592"/>
        <end position="615"/>
    </location>
</feature>
<feature type="compositionally biased region" description="Basic and acidic residues" evidence="1">
    <location>
        <begin position="451"/>
        <end position="462"/>
    </location>
</feature>
<gene>
    <name evidence="2" type="ORF">VNO77_01369</name>
</gene>
<feature type="compositionally biased region" description="Polar residues" evidence="1">
    <location>
        <begin position="148"/>
        <end position="170"/>
    </location>
</feature>
<evidence type="ECO:0000313" key="3">
    <source>
        <dbReference type="Proteomes" id="UP001367508"/>
    </source>
</evidence>
<dbReference type="AlphaFoldDB" id="A0AAN9MR08"/>
<feature type="region of interest" description="Disordered" evidence="1">
    <location>
        <begin position="1070"/>
        <end position="1112"/>
    </location>
</feature>
<feature type="region of interest" description="Disordered" evidence="1">
    <location>
        <begin position="431"/>
        <end position="462"/>
    </location>
</feature>
<dbReference type="PANTHER" id="PTHR31949">
    <property type="entry name" value="GASTRIC MUCIN-LIKE PROTEIN"/>
    <property type="match status" value="1"/>
</dbReference>
<comment type="caution">
    <text evidence="2">The sequence shown here is derived from an EMBL/GenBank/DDBJ whole genome shotgun (WGS) entry which is preliminary data.</text>
</comment>
<dbReference type="EMBL" id="JAYMYQ010000001">
    <property type="protein sequence ID" value="KAK7359410.1"/>
    <property type="molecule type" value="Genomic_DNA"/>
</dbReference>
<feature type="compositionally biased region" description="Polar residues" evidence="1">
    <location>
        <begin position="236"/>
        <end position="258"/>
    </location>
</feature>
<protein>
    <submittedName>
        <fullName evidence="2">Uncharacterized protein</fullName>
    </submittedName>
</protein>
<dbReference type="Proteomes" id="UP001367508">
    <property type="component" value="Unassembled WGS sequence"/>
</dbReference>
<evidence type="ECO:0000256" key="1">
    <source>
        <dbReference type="SAM" id="MobiDB-lite"/>
    </source>
</evidence>
<feature type="region of interest" description="Disordered" evidence="1">
    <location>
        <begin position="635"/>
        <end position="682"/>
    </location>
</feature>
<dbReference type="PANTHER" id="PTHR31949:SF3">
    <property type="entry name" value="RUN_FYVE DOMAIN PROTEIN"/>
    <property type="match status" value="1"/>
</dbReference>
<feature type="compositionally biased region" description="Pro residues" evidence="1">
    <location>
        <begin position="195"/>
        <end position="206"/>
    </location>
</feature>
<feature type="compositionally biased region" description="Polar residues" evidence="1">
    <location>
        <begin position="431"/>
        <end position="442"/>
    </location>
</feature>
<proteinExistence type="predicted"/>
<feature type="region of interest" description="Disordered" evidence="1">
    <location>
        <begin position="961"/>
        <end position="1001"/>
    </location>
</feature>
<dbReference type="GO" id="GO:0043622">
    <property type="term" value="P:cortical microtubule organization"/>
    <property type="evidence" value="ECO:0007669"/>
    <property type="project" value="TreeGrafter"/>
</dbReference>
<feature type="compositionally biased region" description="Low complexity" evidence="1">
    <location>
        <begin position="321"/>
        <end position="331"/>
    </location>
</feature>
<feature type="compositionally biased region" description="Polar residues" evidence="1">
    <location>
        <begin position="294"/>
        <end position="312"/>
    </location>
</feature>
<organism evidence="2 3">
    <name type="scientific">Canavalia gladiata</name>
    <name type="common">Sword bean</name>
    <name type="synonym">Dolichos gladiatus</name>
    <dbReference type="NCBI Taxonomy" id="3824"/>
    <lineage>
        <taxon>Eukaryota</taxon>
        <taxon>Viridiplantae</taxon>
        <taxon>Streptophyta</taxon>
        <taxon>Embryophyta</taxon>
        <taxon>Tracheophyta</taxon>
        <taxon>Spermatophyta</taxon>
        <taxon>Magnoliopsida</taxon>
        <taxon>eudicotyledons</taxon>
        <taxon>Gunneridae</taxon>
        <taxon>Pentapetalae</taxon>
        <taxon>rosids</taxon>
        <taxon>fabids</taxon>
        <taxon>Fabales</taxon>
        <taxon>Fabaceae</taxon>
        <taxon>Papilionoideae</taxon>
        <taxon>50 kb inversion clade</taxon>
        <taxon>NPAAA clade</taxon>
        <taxon>indigoferoid/millettioid clade</taxon>
        <taxon>Phaseoleae</taxon>
        <taxon>Canavalia</taxon>
    </lineage>
</organism>